<feature type="transmembrane region" description="Helical" evidence="1">
    <location>
        <begin position="229"/>
        <end position="251"/>
    </location>
</feature>
<feature type="transmembrane region" description="Helical" evidence="1">
    <location>
        <begin position="162"/>
        <end position="184"/>
    </location>
</feature>
<evidence type="ECO:0000259" key="2">
    <source>
        <dbReference type="SMART" id="SM01117"/>
    </source>
</evidence>
<organism evidence="3 4">
    <name type="scientific">Fundidesulfovibrio magnetotacticus</name>
    <dbReference type="NCBI Taxonomy" id="2730080"/>
    <lineage>
        <taxon>Bacteria</taxon>
        <taxon>Pseudomonadati</taxon>
        <taxon>Thermodesulfobacteriota</taxon>
        <taxon>Desulfovibrionia</taxon>
        <taxon>Desulfovibrionales</taxon>
        <taxon>Desulfovibrionaceae</taxon>
        <taxon>Fundidesulfovibrio</taxon>
    </lineage>
</organism>
<keyword evidence="1" id="KW-0812">Transmembrane</keyword>
<reference evidence="3 4" key="1">
    <citation type="submission" date="2020-04" db="EMBL/GenBank/DDBJ databases">
        <authorList>
            <consortium name="Desulfovibrio sp. FSS-1 genome sequencing consortium"/>
            <person name="Shimoshige H."/>
            <person name="Kobayashi H."/>
            <person name="Maekawa T."/>
        </authorList>
    </citation>
    <scope>NUCLEOTIDE SEQUENCE [LARGE SCALE GENOMIC DNA]</scope>
    <source>
        <strain evidence="3 4">SIID29052-01</strain>
    </source>
</reference>
<accession>A0A6V8LRJ1</accession>
<gene>
    <name evidence="3" type="ORF">NNJEOMEG_01424</name>
</gene>
<dbReference type="InterPro" id="IPR001199">
    <property type="entry name" value="Cyt_B5-like_heme/steroid-bd"/>
</dbReference>
<feature type="transmembrane region" description="Helical" evidence="1">
    <location>
        <begin position="133"/>
        <end position="156"/>
    </location>
</feature>
<dbReference type="EMBL" id="BLTE01000005">
    <property type="protein sequence ID" value="GFK93590.1"/>
    <property type="molecule type" value="Genomic_DNA"/>
</dbReference>
<dbReference type="InterPro" id="IPR036400">
    <property type="entry name" value="Cyt_B5-like_heme/steroid_sf"/>
</dbReference>
<keyword evidence="1" id="KW-1133">Transmembrane helix</keyword>
<evidence type="ECO:0000313" key="4">
    <source>
        <dbReference type="Proteomes" id="UP000494245"/>
    </source>
</evidence>
<feature type="domain" description="Cytochrome b5 heme-binding" evidence="2">
    <location>
        <begin position="25"/>
        <end position="97"/>
    </location>
</feature>
<comment type="caution">
    <text evidence="3">The sequence shown here is derived from an EMBL/GenBank/DDBJ whole genome shotgun (WGS) entry which is preliminary data.</text>
</comment>
<feature type="transmembrane region" description="Helical" evidence="1">
    <location>
        <begin position="196"/>
        <end position="217"/>
    </location>
</feature>
<proteinExistence type="predicted"/>
<dbReference type="Pfam" id="PF00173">
    <property type="entry name" value="Cyt-b5"/>
    <property type="match status" value="1"/>
</dbReference>
<name>A0A6V8LRJ1_9BACT</name>
<evidence type="ECO:0000313" key="3">
    <source>
        <dbReference type="EMBL" id="GFK93590.1"/>
    </source>
</evidence>
<dbReference type="AlphaFoldDB" id="A0A6V8LRJ1"/>
<evidence type="ECO:0000256" key="1">
    <source>
        <dbReference type="SAM" id="Phobius"/>
    </source>
</evidence>
<protein>
    <recommendedName>
        <fullName evidence="2">Cytochrome b5 heme-binding domain-containing protein</fullName>
    </recommendedName>
</protein>
<dbReference type="SMART" id="SM01117">
    <property type="entry name" value="Cyt-b5"/>
    <property type="match status" value="1"/>
</dbReference>
<keyword evidence="4" id="KW-1185">Reference proteome</keyword>
<reference evidence="3 4" key="2">
    <citation type="submission" date="2020-05" db="EMBL/GenBank/DDBJ databases">
        <title>Draft genome sequence of Desulfovibrio sp. strainFSS-1.</title>
        <authorList>
            <person name="Shimoshige H."/>
            <person name="Kobayashi H."/>
            <person name="Maekawa T."/>
        </authorList>
    </citation>
    <scope>NUCLEOTIDE SEQUENCE [LARGE SCALE GENOMIC DNA]</scope>
    <source>
        <strain evidence="3 4">SIID29052-01</strain>
    </source>
</reference>
<dbReference type="Gene3D" id="3.10.120.10">
    <property type="entry name" value="Cytochrome b5-like heme/steroid binding domain"/>
    <property type="match status" value="1"/>
</dbReference>
<sequence length="255" mass="27997">MYTQMPTNDAAARRKETRMAETKTFTLEELARFDGKEGRPAYVAQGGKVYDITASKLWKAGRHMNRHDAGADLSAELPHAPHGNDRLERYPLVGVVAPECAVPHAQDRDAELPWLLRKSPFLRRHPHPMTVHFPIGFATGAVFFLVLFKLFGGAFLESGVHAMNLAGAVFTPVALATGLATWKYNYGCTLVRPVRIKLYLSPVLWVQFVACAVWFGFDPAALSTGSGLALLTFSMLPVMGVLGFIGATLTFPLHD</sequence>
<keyword evidence="1" id="KW-0472">Membrane</keyword>
<dbReference type="SUPFAM" id="SSF55856">
    <property type="entry name" value="Cytochrome b5-like heme/steroid binding domain"/>
    <property type="match status" value="1"/>
</dbReference>
<dbReference type="Proteomes" id="UP000494245">
    <property type="component" value="Unassembled WGS sequence"/>
</dbReference>